<feature type="transmembrane region" description="Helical" evidence="1">
    <location>
        <begin position="72"/>
        <end position="93"/>
    </location>
</feature>
<proteinExistence type="predicted"/>
<feature type="transmembrane region" description="Helical" evidence="1">
    <location>
        <begin position="177"/>
        <end position="199"/>
    </location>
</feature>
<organism evidence="2 3">
    <name type="scientific">Sphingobacterium griseoflavum</name>
    <dbReference type="NCBI Taxonomy" id="1474952"/>
    <lineage>
        <taxon>Bacteria</taxon>
        <taxon>Pseudomonadati</taxon>
        <taxon>Bacteroidota</taxon>
        <taxon>Sphingobacteriia</taxon>
        <taxon>Sphingobacteriales</taxon>
        <taxon>Sphingobacteriaceae</taxon>
        <taxon>Sphingobacterium</taxon>
    </lineage>
</organism>
<dbReference type="Pfam" id="PF12412">
    <property type="entry name" value="DUF3667"/>
    <property type="match status" value="1"/>
</dbReference>
<evidence type="ECO:0000313" key="2">
    <source>
        <dbReference type="EMBL" id="GHE28650.1"/>
    </source>
</evidence>
<evidence type="ECO:0008006" key="4">
    <source>
        <dbReference type="Google" id="ProtNLM"/>
    </source>
</evidence>
<dbReference type="InterPro" id="IPR022134">
    <property type="entry name" value="DUF3667"/>
</dbReference>
<comment type="caution">
    <text evidence="2">The sequence shown here is derived from an EMBL/GenBank/DDBJ whole genome shotgun (WGS) entry which is preliminary data.</text>
</comment>
<keyword evidence="1" id="KW-0812">Transmembrane</keyword>
<evidence type="ECO:0000313" key="3">
    <source>
        <dbReference type="Proteomes" id="UP000620550"/>
    </source>
</evidence>
<gene>
    <name evidence="2" type="ORF">GCM10017764_08970</name>
</gene>
<feature type="transmembrane region" description="Helical" evidence="1">
    <location>
        <begin position="211"/>
        <end position="236"/>
    </location>
</feature>
<dbReference type="EMBL" id="BNAF01000003">
    <property type="protein sequence ID" value="GHE28650.1"/>
    <property type="molecule type" value="Genomic_DNA"/>
</dbReference>
<reference evidence="3" key="1">
    <citation type="journal article" date="2019" name="Int. J. Syst. Evol. Microbiol.">
        <title>The Global Catalogue of Microorganisms (GCM) 10K type strain sequencing project: providing services to taxonomists for standard genome sequencing and annotation.</title>
        <authorList>
            <consortium name="The Broad Institute Genomics Platform"/>
            <consortium name="The Broad Institute Genome Sequencing Center for Infectious Disease"/>
            <person name="Wu L."/>
            <person name="Ma J."/>
        </authorList>
    </citation>
    <scope>NUCLEOTIDE SEQUENCE [LARGE SCALE GENOMIC DNA]</scope>
    <source>
        <strain evidence="3">CGMCC 1.12966</strain>
    </source>
</reference>
<keyword evidence="1" id="KW-0472">Membrane</keyword>
<keyword evidence="1" id="KW-1133">Transmembrane helix</keyword>
<feature type="transmembrane region" description="Helical" evidence="1">
    <location>
        <begin position="113"/>
        <end position="140"/>
    </location>
</feature>
<dbReference type="RefSeq" id="WP_189625428.1">
    <property type="nucleotide sequence ID" value="NZ_BNAF01000003.1"/>
</dbReference>
<evidence type="ECO:0000256" key="1">
    <source>
        <dbReference type="SAM" id="Phobius"/>
    </source>
</evidence>
<dbReference type="Proteomes" id="UP000620550">
    <property type="component" value="Unassembled WGS sequence"/>
</dbReference>
<accession>A0ABQ3HSW2</accession>
<name>A0ABQ3HSW2_9SPHI</name>
<sequence length="238" mass="27153">MNCTHCTTEVNQNYCPSCGRALKLKRINGHYIVHEIEHILHFEKGILYTVRELLIRPGKNIRQFITDDRSRLVKPVIFIIITSLIYSLINGFFHIEDTYMTYDGAADSSMMSIFAWIQSHYGYANMIMGAFIALCLKLFFRKYPYNFFEILILLCFVMGVGMLIFALFALIQGLLHYELMGIAGMLGFIYCTWSIGQFFDEKKAASYVKALAAYLLGALLFMIAALILGITIDAFIGH</sequence>
<protein>
    <recommendedName>
        <fullName evidence="4">DUF3667 domain-containing protein</fullName>
    </recommendedName>
</protein>
<feature type="transmembrane region" description="Helical" evidence="1">
    <location>
        <begin position="147"/>
        <end position="171"/>
    </location>
</feature>
<keyword evidence="3" id="KW-1185">Reference proteome</keyword>